<dbReference type="AlphaFoldDB" id="A0A1M6VSD4"/>
<name>A0A1M6VSD4_9FLAO</name>
<sequence>MTVEEYLKTNKAVNISEVAKLMFPNNKTAPLYLTNKLNKTANRTFTKKDSVDALKALKTLYGSINDLTIE</sequence>
<keyword evidence="2" id="KW-1185">Reference proteome</keyword>
<protein>
    <submittedName>
        <fullName evidence="1">Uncharacterized protein</fullName>
    </submittedName>
</protein>
<organism evidence="1 2">
    <name type="scientific">Chryseobacterium polytrichastri</name>
    <dbReference type="NCBI Taxonomy" id="1302687"/>
    <lineage>
        <taxon>Bacteria</taxon>
        <taxon>Pseudomonadati</taxon>
        <taxon>Bacteroidota</taxon>
        <taxon>Flavobacteriia</taxon>
        <taxon>Flavobacteriales</taxon>
        <taxon>Weeksellaceae</taxon>
        <taxon>Chryseobacterium group</taxon>
        <taxon>Chryseobacterium</taxon>
    </lineage>
</organism>
<dbReference type="EMBL" id="FRAV01000008">
    <property type="protein sequence ID" value="SHK84368.1"/>
    <property type="molecule type" value="Genomic_DNA"/>
</dbReference>
<proteinExistence type="predicted"/>
<evidence type="ECO:0000313" key="1">
    <source>
        <dbReference type="EMBL" id="SHK84368.1"/>
    </source>
</evidence>
<reference evidence="2" key="1">
    <citation type="submission" date="2016-11" db="EMBL/GenBank/DDBJ databases">
        <authorList>
            <person name="Varghese N."/>
            <person name="Submissions S."/>
        </authorList>
    </citation>
    <scope>NUCLEOTIDE SEQUENCE [LARGE SCALE GENOMIC DNA]</scope>
    <source>
        <strain evidence="2">DSM 26899</strain>
    </source>
</reference>
<dbReference type="OrthoDB" id="1265923at2"/>
<evidence type="ECO:0000313" key="2">
    <source>
        <dbReference type="Proteomes" id="UP000184364"/>
    </source>
</evidence>
<accession>A0A1M6VSD4</accession>
<dbReference type="STRING" id="1302687.SAMN05444267_1008129"/>
<dbReference type="Proteomes" id="UP000184364">
    <property type="component" value="Unassembled WGS sequence"/>
</dbReference>
<dbReference type="RefSeq" id="WP_073292199.1">
    <property type="nucleotide sequence ID" value="NZ_FRAV01000008.1"/>
</dbReference>
<gene>
    <name evidence="1" type="ORF">SAMN05444267_1008129</name>
</gene>